<keyword evidence="1" id="KW-0472">Membrane</keyword>
<gene>
    <name evidence="2" type="ORF">ACFOWX_12310</name>
</gene>
<feature type="transmembrane region" description="Helical" evidence="1">
    <location>
        <begin position="21"/>
        <end position="47"/>
    </location>
</feature>
<name>A0ABV8RJ15_9SPHN</name>
<feature type="transmembrane region" description="Helical" evidence="1">
    <location>
        <begin position="53"/>
        <end position="77"/>
    </location>
</feature>
<dbReference type="EMBL" id="JBHSDH010000013">
    <property type="protein sequence ID" value="MFC4293199.1"/>
    <property type="molecule type" value="Genomic_DNA"/>
</dbReference>
<protein>
    <submittedName>
        <fullName evidence="2">DUF805 domain-containing protein</fullName>
    </submittedName>
</protein>
<organism evidence="2 3">
    <name type="scientific">Sphingorhabdus arenilitoris</name>
    <dbReference type="NCBI Taxonomy" id="1490041"/>
    <lineage>
        <taxon>Bacteria</taxon>
        <taxon>Pseudomonadati</taxon>
        <taxon>Pseudomonadota</taxon>
        <taxon>Alphaproteobacteria</taxon>
        <taxon>Sphingomonadales</taxon>
        <taxon>Sphingomonadaceae</taxon>
        <taxon>Sphingorhabdus</taxon>
    </lineage>
</organism>
<keyword evidence="1" id="KW-1133">Transmembrane helix</keyword>
<feature type="transmembrane region" description="Helical" evidence="1">
    <location>
        <begin position="97"/>
        <end position="120"/>
    </location>
</feature>
<dbReference type="InterPro" id="IPR008523">
    <property type="entry name" value="DUF805"/>
</dbReference>
<reference evidence="3" key="1">
    <citation type="journal article" date="2019" name="Int. J. Syst. Evol. Microbiol.">
        <title>The Global Catalogue of Microorganisms (GCM) 10K type strain sequencing project: providing services to taxonomists for standard genome sequencing and annotation.</title>
        <authorList>
            <consortium name="The Broad Institute Genomics Platform"/>
            <consortium name="The Broad Institute Genome Sequencing Center for Infectious Disease"/>
            <person name="Wu L."/>
            <person name="Ma J."/>
        </authorList>
    </citation>
    <scope>NUCLEOTIDE SEQUENCE [LARGE SCALE GENOMIC DNA]</scope>
    <source>
        <strain evidence="3">CECT 8531</strain>
    </source>
</reference>
<keyword evidence="1" id="KW-0812">Transmembrane</keyword>
<dbReference type="RefSeq" id="WP_381425054.1">
    <property type="nucleotide sequence ID" value="NZ_JBHSDH010000013.1"/>
</dbReference>
<comment type="caution">
    <text evidence="2">The sequence shown here is derived from an EMBL/GenBank/DDBJ whole genome shotgun (WGS) entry which is preliminary data.</text>
</comment>
<dbReference type="PANTHER" id="PTHR34980:SF2">
    <property type="entry name" value="INNER MEMBRANE PROTEIN YHAH-RELATED"/>
    <property type="match status" value="1"/>
</dbReference>
<accession>A0ABV8RJ15</accession>
<dbReference type="Proteomes" id="UP001595887">
    <property type="component" value="Unassembled WGS sequence"/>
</dbReference>
<evidence type="ECO:0000313" key="3">
    <source>
        <dbReference type="Proteomes" id="UP001595887"/>
    </source>
</evidence>
<dbReference type="PANTHER" id="PTHR34980">
    <property type="entry name" value="INNER MEMBRANE PROTEIN-RELATED-RELATED"/>
    <property type="match status" value="1"/>
</dbReference>
<sequence length="150" mass="16311">MFLPYARMMDFAGRSCRREYWSFMLLQVLVGMVMGIGVAMASAVISAPFLSSAWLTAMLGNASLVIASVIYLLFFLLPQIALTVRRWHDIGNSGWTIVVLMVIGAIPYIGFLAGIIHIFAMCTPGDKNANQYGPNPASTAGNKANKNVYA</sequence>
<dbReference type="Pfam" id="PF05656">
    <property type="entry name" value="DUF805"/>
    <property type="match status" value="1"/>
</dbReference>
<proteinExistence type="predicted"/>
<keyword evidence="3" id="KW-1185">Reference proteome</keyword>
<evidence type="ECO:0000256" key="1">
    <source>
        <dbReference type="SAM" id="Phobius"/>
    </source>
</evidence>
<evidence type="ECO:0000313" key="2">
    <source>
        <dbReference type="EMBL" id="MFC4293199.1"/>
    </source>
</evidence>